<dbReference type="OrthoDB" id="10010249at2759"/>
<evidence type="ECO:0000313" key="6">
    <source>
        <dbReference type="Proteomes" id="UP000663873"/>
    </source>
</evidence>
<keyword evidence="6" id="KW-1185">Reference proteome</keyword>
<dbReference type="EMBL" id="CAJOBR010007889">
    <property type="protein sequence ID" value="CAF4870738.1"/>
    <property type="molecule type" value="Genomic_DNA"/>
</dbReference>
<organism evidence="1 5">
    <name type="scientific">Rotaria socialis</name>
    <dbReference type="NCBI Taxonomy" id="392032"/>
    <lineage>
        <taxon>Eukaryota</taxon>
        <taxon>Metazoa</taxon>
        <taxon>Spiralia</taxon>
        <taxon>Gnathifera</taxon>
        <taxon>Rotifera</taxon>
        <taxon>Eurotatoria</taxon>
        <taxon>Bdelloidea</taxon>
        <taxon>Philodinida</taxon>
        <taxon>Philodinidae</taxon>
        <taxon>Rotaria</taxon>
    </lineage>
</organism>
<comment type="caution">
    <text evidence="1">The sequence shown here is derived from an EMBL/GenBank/DDBJ whole genome shotgun (WGS) entry which is preliminary data.</text>
</comment>
<evidence type="ECO:0000313" key="5">
    <source>
        <dbReference type="Proteomes" id="UP000663825"/>
    </source>
</evidence>
<evidence type="ECO:0000313" key="4">
    <source>
        <dbReference type="EMBL" id="CAF4870738.1"/>
    </source>
</evidence>
<dbReference type="EMBL" id="CAJNYT010001772">
    <property type="protein sequence ID" value="CAF3429190.1"/>
    <property type="molecule type" value="Genomic_DNA"/>
</dbReference>
<evidence type="ECO:0000313" key="1">
    <source>
        <dbReference type="EMBL" id="CAF3411030.1"/>
    </source>
</evidence>
<reference evidence="1" key="1">
    <citation type="submission" date="2021-02" db="EMBL/GenBank/DDBJ databases">
        <authorList>
            <person name="Nowell W R."/>
        </authorList>
    </citation>
    <scope>NUCLEOTIDE SEQUENCE</scope>
</reference>
<dbReference type="Proteomes" id="UP000663873">
    <property type="component" value="Unassembled WGS sequence"/>
</dbReference>
<evidence type="ECO:0000313" key="3">
    <source>
        <dbReference type="EMBL" id="CAF4227043.1"/>
    </source>
</evidence>
<dbReference type="EMBL" id="CAJOBP010000842">
    <property type="protein sequence ID" value="CAF4227043.1"/>
    <property type="molecule type" value="Genomic_DNA"/>
</dbReference>
<dbReference type="AlphaFoldDB" id="A0A818AVW3"/>
<sequence>MLTTPNPNVINRIHDDHNIDISIDNEQYMLQLPLENTNNELPEQMSVINSNEENNSLLTIDISDLLNSFSNHDDIENRNRNVQISQNSMMNKDSNLNQNHMNRYFNNISNGQVTINADLFNEFPIQSIIISDPNNSEMLNTDSAIDNHECQPSHPRLVATSTININIDSTMETTVNNRCDQSVNMADIGHQQYSSNSHDLNNSELLEIADRYKFNLIVPTEDEQMKKDFRLHKKSFAIVCYSTMTKENIMKHIQNEFNQRIKYVCIASCEHEQLSQYRTVYIQIIFHKVINKKTYFLKAVSEMRCNYAVTTNDAAWNQFIKKVGYHIEFGQFQSVKSRIDSKWDKRVEQKQKKKKEKLVQRNPRHSHGINKKQLAVKRTTQSIIAKVKATIEESINMVNVQMPIECVQERDRLINTLKSIHDFAQNGLGK</sequence>
<accession>A0A818AVW3</accession>
<protein>
    <submittedName>
        <fullName evidence="1">Uncharacterized protein</fullName>
    </submittedName>
</protein>
<evidence type="ECO:0000313" key="2">
    <source>
        <dbReference type="EMBL" id="CAF3429190.1"/>
    </source>
</evidence>
<gene>
    <name evidence="2" type="ORF">GRG538_LOCUS12502</name>
    <name evidence="4" type="ORF">QYT958_LOCUS28626</name>
    <name evidence="1" type="ORF">TIS948_LOCUS28589</name>
    <name evidence="3" type="ORF">UJA718_LOCUS8094</name>
</gene>
<name>A0A818AVW3_9BILA</name>
<dbReference type="EMBL" id="CAJNXB010005138">
    <property type="protein sequence ID" value="CAF3411030.1"/>
    <property type="molecule type" value="Genomic_DNA"/>
</dbReference>
<dbReference type="Proteomes" id="UP000663825">
    <property type="component" value="Unassembled WGS sequence"/>
</dbReference>
<dbReference type="Proteomes" id="UP000663872">
    <property type="component" value="Unassembled WGS sequence"/>
</dbReference>
<proteinExistence type="predicted"/>
<dbReference type="Proteomes" id="UP000663848">
    <property type="component" value="Unassembled WGS sequence"/>
</dbReference>